<feature type="domain" description="ATP-grasp" evidence="5">
    <location>
        <begin position="110"/>
        <end position="308"/>
    </location>
</feature>
<evidence type="ECO:0000259" key="5">
    <source>
        <dbReference type="PROSITE" id="PS50975"/>
    </source>
</evidence>
<dbReference type="PANTHER" id="PTHR43585">
    <property type="entry name" value="FUMIPYRROLE BIOSYNTHESIS PROTEIN C"/>
    <property type="match status" value="1"/>
</dbReference>
<dbReference type="InterPro" id="IPR013815">
    <property type="entry name" value="ATP_grasp_subdomain_1"/>
</dbReference>
<dbReference type="EMBL" id="JAVAMP010000016">
    <property type="protein sequence ID" value="MDP5276632.1"/>
    <property type="molecule type" value="Genomic_DNA"/>
</dbReference>
<keyword evidence="2 4" id="KW-0547">Nucleotide-binding</keyword>
<dbReference type="Gene3D" id="3.40.50.20">
    <property type="match status" value="1"/>
</dbReference>
<dbReference type="Gene3D" id="3.30.1490.20">
    <property type="entry name" value="ATP-grasp fold, A domain"/>
    <property type="match status" value="1"/>
</dbReference>
<reference evidence="6 7" key="1">
    <citation type="submission" date="2023-08" db="EMBL/GenBank/DDBJ databases">
        <authorList>
            <person name="Park J.-S."/>
        </authorList>
    </citation>
    <scope>NUCLEOTIDE SEQUENCE [LARGE SCALE GENOMIC DNA]</scope>
    <source>
        <strain evidence="6 7">2205SS18-9</strain>
    </source>
</reference>
<evidence type="ECO:0000256" key="2">
    <source>
        <dbReference type="ARBA" id="ARBA00022741"/>
    </source>
</evidence>
<accession>A0ABT9J590</accession>
<organism evidence="6 7">
    <name type="scientific">Chengkuizengella axinellae</name>
    <dbReference type="NCBI Taxonomy" id="3064388"/>
    <lineage>
        <taxon>Bacteria</taxon>
        <taxon>Bacillati</taxon>
        <taxon>Bacillota</taxon>
        <taxon>Bacilli</taxon>
        <taxon>Bacillales</taxon>
        <taxon>Paenibacillaceae</taxon>
        <taxon>Chengkuizengella</taxon>
    </lineage>
</organism>
<evidence type="ECO:0000256" key="3">
    <source>
        <dbReference type="ARBA" id="ARBA00022840"/>
    </source>
</evidence>
<dbReference type="PANTHER" id="PTHR43585:SF2">
    <property type="entry name" value="ATP-GRASP ENZYME FSQD"/>
    <property type="match status" value="1"/>
</dbReference>
<name>A0ABT9J590_9BACL</name>
<dbReference type="InterPro" id="IPR052032">
    <property type="entry name" value="ATP-dep_AA_Ligase"/>
</dbReference>
<evidence type="ECO:0000313" key="6">
    <source>
        <dbReference type="EMBL" id="MDP5276632.1"/>
    </source>
</evidence>
<dbReference type="Proteomes" id="UP001231941">
    <property type="component" value="Unassembled WGS sequence"/>
</dbReference>
<dbReference type="InterPro" id="IPR011761">
    <property type="entry name" value="ATP-grasp"/>
</dbReference>
<dbReference type="SUPFAM" id="SSF56059">
    <property type="entry name" value="Glutathione synthetase ATP-binding domain-like"/>
    <property type="match status" value="1"/>
</dbReference>
<proteinExistence type="predicted"/>
<evidence type="ECO:0000256" key="1">
    <source>
        <dbReference type="ARBA" id="ARBA00022598"/>
    </source>
</evidence>
<dbReference type="RefSeq" id="WP_305993937.1">
    <property type="nucleotide sequence ID" value="NZ_JAVAMP010000016.1"/>
</dbReference>
<comment type="caution">
    <text evidence="6">The sequence shown here is derived from an EMBL/GenBank/DDBJ whole genome shotgun (WGS) entry which is preliminary data.</text>
</comment>
<evidence type="ECO:0000256" key="4">
    <source>
        <dbReference type="PROSITE-ProRule" id="PRU00409"/>
    </source>
</evidence>
<keyword evidence="7" id="KW-1185">Reference proteome</keyword>
<protein>
    <submittedName>
        <fullName evidence="6">ATP-grasp domain-containing protein</fullName>
    </submittedName>
</protein>
<dbReference type="Pfam" id="PF13535">
    <property type="entry name" value="ATP-grasp_4"/>
    <property type="match status" value="1"/>
</dbReference>
<keyword evidence="3 4" id="KW-0067">ATP-binding</keyword>
<dbReference type="PROSITE" id="PS50975">
    <property type="entry name" value="ATP_GRASP"/>
    <property type="match status" value="1"/>
</dbReference>
<dbReference type="Gene3D" id="3.30.470.20">
    <property type="entry name" value="ATP-grasp fold, B domain"/>
    <property type="match status" value="1"/>
</dbReference>
<dbReference type="SMART" id="SM01209">
    <property type="entry name" value="GARS_A"/>
    <property type="match status" value="1"/>
</dbReference>
<keyword evidence="1" id="KW-0436">Ligase</keyword>
<sequence>MNNKYVILVSPSSNEIELVRRLGYKSILLKKEVLFDEIINVDIPIEFNLNHEEEVLKKCVELSNKYEIISVFTLNEYRIPLASLISKTLGLKNTLSYDAALVCRNKKLTRTKLDQLDIGRVKYTLLTETHEVEEGIKGFTFPLIVKPSNDAGSRNVYLCNNMDEVTTAVTTIRSDKVNFIEQPIDEILVEEFIDGPEYSVESYTLNGITKVIGITQKEVTPFPLAIEIGHNFPAKLSREVEEEIVKLVIKSLEAIGVDNAVTHAEVKYTKNGPRLIEVNARPGGDQIPELVLAVTGIDLREIAFRISLGEDIGKVTKSDIVSTSASIRFLTADKAGEVYFNENINTTLIKKQEWFIENGQQVEKTTNNYNRLGFYITHNDEENSASEIANIINEKLGVTIKDLIVK</sequence>
<gene>
    <name evidence="6" type="ORF">Q5Y73_21295</name>
</gene>
<evidence type="ECO:0000313" key="7">
    <source>
        <dbReference type="Proteomes" id="UP001231941"/>
    </source>
</evidence>